<dbReference type="PROSITE" id="PS51755">
    <property type="entry name" value="OMPR_PHOB"/>
    <property type="match status" value="1"/>
</dbReference>
<dbReference type="AlphaFoldDB" id="A0A1D7VG28"/>
<organism evidence="4 5">
    <name type="scientific">Streptomyces lydicus</name>
    <dbReference type="NCBI Taxonomy" id="47763"/>
    <lineage>
        <taxon>Bacteria</taxon>
        <taxon>Bacillati</taxon>
        <taxon>Actinomycetota</taxon>
        <taxon>Actinomycetes</taxon>
        <taxon>Kitasatosporales</taxon>
        <taxon>Streptomycetaceae</taxon>
        <taxon>Streptomyces</taxon>
    </lineage>
</organism>
<name>A0A1D7VG28_9ACTN</name>
<dbReference type="InterPro" id="IPR001867">
    <property type="entry name" value="OmpR/PhoB-type_DNA-bd"/>
</dbReference>
<dbReference type="Pfam" id="PF00486">
    <property type="entry name" value="Trans_reg_C"/>
    <property type="match status" value="1"/>
</dbReference>
<dbReference type="RefSeq" id="WP_069567584.1">
    <property type="nucleotide sequence ID" value="NZ_CP017157.1"/>
</dbReference>
<gene>
    <name evidence="4" type="ORF">SL103_05175</name>
</gene>
<evidence type="ECO:0000256" key="1">
    <source>
        <dbReference type="ARBA" id="ARBA00023125"/>
    </source>
</evidence>
<accession>A0A1D7VG28</accession>
<evidence type="ECO:0000256" key="2">
    <source>
        <dbReference type="PROSITE-ProRule" id="PRU01091"/>
    </source>
</evidence>
<dbReference type="CDD" id="cd00383">
    <property type="entry name" value="trans_reg_C"/>
    <property type="match status" value="1"/>
</dbReference>
<dbReference type="KEGG" id="slc:SL103_05175"/>
<dbReference type="GO" id="GO:0003677">
    <property type="term" value="F:DNA binding"/>
    <property type="evidence" value="ECO:0007669"/>
    <property type="project" value="UniProtKB-UniRule"/>
</dbReference>
<feature type="DNA-binding region" description="OmpR/PhoB-type" evidence="2">
    <location>
        <begin position="74"/>
        <end position="172"/>
    </location>
</feature>
<dbReference type="Gene3D" id="1.10.10.10">
    <property type="entry name" value="Winged helix-like DNA-binding domain superfamily/Winged helix DNA-binding domain"/>
    <property type="match status" value="1"/>
</dbReference>
<evidence type="ECO:0000259" key="3">
    <source>
        <dbReference type="PROSITE" id="PS51755"/>
    </source>
</evidence>
<proteinExistence type="predicted"/>
<keyword evidence="5" id="KW-1185">Reference proteome</keyword>
<reference evidence="4 5" key="1">
    <citation type="submission" date="2016-09" db="EMBL/GenBank/DDBJ databases">
        <title>Complete genome sequencing of Streptomyces lydicus 103 and metabolic pathways analysis of antibiotic biosynthesis.</title>
        <authorList>
            <person name="Jia N."/>
            <person name="Ding M.-Z."/>
            <person name="Gao F."/>
            <person name="Yuan Y.-J."/>
        </authorList>
    </citation>
    <scope>NUCLEOTIDE SEQUENCE [LARGE SCALE GENOMIC DNA]</scope>
    <source>
        <strain evidence="4 5">103</strain>
    </source>
</reference>
<dbReference type="GO" id="GO:0006355">
    <property type="term" value="P:regulation of DNA-templated transcription"/>
    <property type="evidence" value="ECO:0007669"/>
    <property type="project" value="InterPro"/>
</dbReference>
<keyword evidence="1 2" id="KW-0238">DNA-binding</keyword>
<dbReference type="InterPro" id="IPR036388">
    <property type="entry name" value="WH-like_DNA-bd_sf"/>
</dbReference>
<feature type="domain" description="OmpR/PhoB-type" evidence="3">
    <location>
        <begin position="74"/>
        <end position="172"/>
    </location>
</feature>
<evidence type="ECO:0000313" key="4">
    <source>
        <dbReference type="EMBL" id="AOP45713.1"/>
    </source>
</evidence>
<dbReference type="GO" id="GO:0000160">
    <property type="term" value="P:phosphorelay signal transduction system"/>
    <property type="evidence" value="ECO:0007669"/>
    <property type="project" value="InterPro"/>
</dbReference>
<dbReference type="InterPro" id="IPR016032">
    <property type="entry name" value="Sig_transdc_resp-reg_C-effctor"/>
</dbReference>
<evidence type="ECO:0000313" key="5">
    <source>
        <dbReference type="Proteomes" id="UP000094094"/>
    </source>
</evidence>
<dbReference type="EMBL" id="CP017157">
    <property type="protein sequence ID" value="AOP45713.1"/>
    <property type="molecule type" value="Genomic_DNA"/>
</dbReference>
<sequence length="178" mass="19302">MNVSYFATAVSAYEEPPLRRRDAYAVVVANTVADLEQVGELLHSNLPVLLVRDLDQARRLVDGGPAAAGGARQVPALQAGHLEIRPDEQRALWRGTVLDLTAQEIALLACLARQSGGVVSFRELVQDVWGASCGVDTTVIHSAVRRLRRKLERAGADVRIASVRGYGLRLAGEDVIRQ</sequence>
<dbReference type="SUPFAM" id="SSF46894">
    <property type="entry name" value="C-terminal effector domain of the bipartite response regulators"/>
    <property type="match status" value="1"/>
</dbReference>
<dbReference type="SMART" id="SM00862">
    <property type="entry name" value="Trans_reg_C"/>
    <property type="match status" value="1"/>
</dbReference>
<protein>
    <recommendedName>
        <fullName evidence="3">OmpR/PhoB-type domain-containing protein</fullName>
    </recommendedName>
</protein>
<dbReference type="Proteomes" id="UP000094094">
    <property type="component" value="Chromosome"/>
</dbReference>